<evidence type="ECO:0000313" key="8">
    <source>
        <dbReference type="Proteomes" id="UP001057520"/>
    </source>
</evidence>
<evidence type="ECO:0000256" key="5">
    <source>
        <dbReference type="SAM" id="SignalP"/>
    </source>
</evidence>
<keyword evidence="5" id="KW-0732">Signal</keyword>
<dbReference type="InterPro" id="IPR006260">
    <property type="entry name" value="TonB/TolA_C"/>
</dbReference>
<keyword evidence="4" id="KW-0472">Membrane</keyword>
<dbReference type="NCBIfam" id="TIGR01352">
    <property type="entry name" value="tonB_Cterm"/>
    <property type="match status" value="1"/>
</dbReference>
<dbReference type="Gene3D" id="3.30.1150.10">
    <property type="match status" value="1"/>
</dbReference>
<feature type="domain" description="TonB C-terminal" evidence="6">
    <location>
        <begin position="130"/>
        <end position="223"/>
    </location>
</feature>
<comment type="subcellular location">
    <subcellularLocation>
        <location evidence="1">Membrane</location>
        <topology evidence="1">Single-pass membrane protein</topology>
    </subcellularLocation>
</comment>
<name>A0ABY4ZND2_9CAUL</name>
<sequence>MRLHCKKLASLSFAVAVVGAAVPFESPISVAQPTAKCVTQTMSAAGLSGVNNCGRSVHFNLCAVSGGAPPNRLSKTLAAGETWSLQLPPATGQKPRSTYDYCAVKPGSSPANCPVTCPVPGSVDPGSDEQIWARRPSTEDFQRNYPDRAQRMEISGRAVLSCMLDERGLLTNCAVVEETPAGYGFGEAALRLSRLFRAKPRTLDGQTVGGTTVPVTLSFQVPQ</sequence>
<accession>A0ABY4ZND2</accession>
<keyword evidence="8" id="KW-1185">Reference proteome</keyword>
<dbReference type="Proteomes" id="UP001057520">
    <property type="component" value="Chromosome"/>
</dbReference>
<dbReference type="SUPFAM" id="SSF74653">
    <property type="entry name" value="TolA/TonB C-terminal domain"/>
    <property type="match status" value="1"/>
</dbReference>
<evidence type="ECO:0000256" key="1">
    <source>
        <dbReference type="ARBA" id="ARBA00004167"/>
    </source>
</evidence>
<feature type="chain" id="PRO_5045189240" evidence="5">
    <location>
        <begin position="21"/>
        <end position="223"/>
    </location>
</feature>
<keyword evidence="3" id="KW-1133">Transmembrane helix</keyword>
<dbReference type="InterPro" id="IPR037682">
    <property type="entry name" value="TonB_C"/>
</dbReference>
<dbReference type="Pfam" id="PF03544">
    <property type="entry name" value="TonB_C"/>
    <property type="match status" value="1"/>
</dbReference>
<dbReference type="EMBL" id="CP096040">
    <property type="protein sequence ID" value="USQ94233.1"/>
    <property type="molecule type" value="Genomic_DNA"/>
</dbReference>
<evidence type="ECO:0000256" key="3">
    <source>
        <dbReference type="ARBA" id="ARBA00022989"/>
    </source>
</evidence>
<evidence type="ECO:0000256" key="2">
    <source>
        <dbReference type="ARBA" id="ARBA00022692"/>
    </source>
</evidence>
<feature type="signal peptide" evidence="5">
    <location>
        <begin position="1"/>
        <end position="20"/>
    </location>
</feature>
<reference evidence="7 8" key="1">
    <citation type="submission" date="2022-04" db="EMBL/GenBank/DDBJ databases">
        <title>Genome sequence of soybean root-associated Caulobacter segnis RL271.</title>
        <authorList>
            <person name="Longley R."/>
            <person name="Bonito G."/>
            <person name="Trigodet F."/>
            <person name="Crosson S."/>
            <person name="Fiebig A."/>
        </authorList>
    </citation>
    <scope>NUCLEOTIDE SEQUENCE [LARGE SCALE GENOMIC DNA]</scope>
    <source>
        <strain evidence="7 8">RL271</strain>
    </source>
</reference>
<proteinExistence type="predicted"/>
<gene>
    <name evidence="7" type="ORF">MZV50_16680</name>
</gene>
<evidence type="ECO:0000259" key="6">
    <source>
        <dbReference type="PROSITE" id="PS52015"/>
    </source>
</evidence>
<evidence type="ECO:0000313" key="7">
    <source>
        <dbReference type="EMBL" id="USQ94233.1"/>
    </source>
</evidence>
<keyword evidence="2" id="KW-0812">Transmembrane</keyword>
<evidence type="ECO:0000256" key="4">
    <source>
        <dbReference type="ARBA" id="ARBA00023136"/>
    </source>
</evidence>
<organism evidence="7 8">
    <name type="scientific">Caulobacter segnis</name>
    <dbReference type="NCBI Taxonomy" id="88688"/>
    <lineage>
        <taxon>Bacteria</taxon>
        <taxon>Pseudomonadati</taxon>
        <taxon>Pseudomonadota</taxon>
        <taxon>Alphaproteobacteria</taxon>
        <taxon>Caulobacterales</taxon>
        <taxon>Caulobacteraceae</taxon>
        <taxon>Caulobacter</taxon>
    </lineage>
</organism>
<dbReference type="PROSITE" id="PS52015">
    <property type="entry name" value="TONB_CTD"/>
    <property type="match status" value="1"/>
</dbReference>
<protein>
    <submittedName>
        <fullName evidence="7">Energy transducer TonB</fullName>
    </submittedName>
</protein>